<dbReference type="PROSITE" id="PS00913">
    <property type="entry name" value="ADH_IRON_1"/>
    <property type="match status" value="1"/>
</dbReference>
<comment type="cofactor">
    <cofactor evidence="1">
        <name>Fe cation</name>
        <dbReference type="ChEBI" id="CHEBI:24875"/>
    </cofactor>
</comment>
<feature type="domain" description="Alcohol dehydrogenase iron-type/glycerol dehydrogenase GldA" evidence="5">
    <location>
        <begin position="9"/>
        <end position="179"/>
    </location>
</feature>
<dbReference type="FunFam" id="3.40.50.1970:FF:000003">
    <property type="entry name" value="Alcohol dehydrogenase, iron-containing"/>
    <property type="match status" value="1"/>
</dbReference>
<evidence type="ECO:0000259" key="6">
    <source>
        <dbReference type="Pfam" id="PF25137"/>
    </source>
</evidence>
<evidence type="ECO:0000256" key="4">
    <source>
        <dbReference type="ARBA" id="ARBA00023027"/>
    </source>
</evidence>
<evidence type="ECO:0000313" key="7">
    <source>
        <dbReference type="EMBL" id="AMO23150.1"/>
    </source>
</evidence>
<comment type="similarity">
    <text evidence="2">Belongs to the iron-containing alcohol dehydrogenase family.</text>
</comment>
<dbReference type="Gene3D" id="1.20.1090.10">
    <property type="entry name" value="Dehydroquinate synthase-like - alpha domain"/>
    <property type="match status" value="1"/>
</dbReference>
<dbReference type="FunFam" id="1.20.1090.10:FF:000001">
    <property type="entry name" value="Aldehyde-alcohol dehydrogenase"/>
    <property type="match status" value="1"/>
</dbReference>
<evidence type="ECO:0000256" key="1">
    <source>
        <dbReference type="ARBA" id="ARBA00001962"/>
    </source>
</evidence>
<keyword evidence="4" id="KW-0520">NAD</keyword>
<dbReference type="PATRIC" id="fig|94132.3.peg.2017"/>
<dbReference type="AlphaFoldDB" id="A0A127JT86"/>
<organism evidence="7 8">
    <name type="scientific">Ramlibacter tataouinensis</name>
    <dbReference type="NCBI Taxonomy" id="94132"/>
    <lineage>
        <taxon>Bacteria</taxon>
        <taxon>Pseudomonadati</taxon>
        <taxon>Pseudomonadota</taxon>
        <taxon>Betaproteobacteria</taxon>
        <taxon>Burkholderiales</taxon>
        <taxon>Comamonadaceae</taxon>
        <taxon>Ramlibacter</taxon>
    </lineage>
</organism>
<proteinExistence type="inferred from homology"/>
<dbReference type="PROSITE" id="PS00060">
    <property type="entry name" value="ADH_IRON_2"/>
    <property type="match status" value="1"/>
</dbReference>
<dbReference type="PANTHER" id="PTHR11496:SF102">
    <property type="entry name" value="ALCOHOL DEHYDROGENASE 4"/>
    <property type="match status" value="1"/>
</dbReference>
<reference evidence="7 8" key="1">
    <citation type="journal article" date="2014" name="Int. J. Syst. Evol. Microbiol.">
        <title>Ramlibacter solisilvae sp. nov., isolated from forest soil, and emended description of the genus Ramlibacter.</title>
        <authorList>
            <person name="Lee H.J."/>
            <person name="Lee S.H."/>
            <person name="Lee S.S."/>
            <person name="Lee J.S."/>
            <person name="Kim Y."/>
            <person name="Kim S.C."/>
            <person name="Jeon C.O."/>
        </authorList>
    </citation>
    <scope>NUCLEOTIDE SEQUENCE [LARGE SCALE GENOMIC DNA]</scope>
    <source>
        <strain evidence="7 8">5-10</strain>
    </source>
</reference>
<dbReference type="PANTHER" id="PTHR11496">
    <property type="entry name" value="ALCOHOL DEHYDROGENASE"/>
    <property type="match status" value="1"/>
</dbReference>
<dbReference type="OrthoDB" id="9815791at2"/>
<evidence type="ECO:0000259" key="5">
    <source>
        <dbReference type="Pfam" id="PF00465"/>
    </source>
</evidence>
<dbReference type="Proteomes" id="UP000070433">
    <property type="component" value="Chromosome"/>
</dbReference>
<evidence type="ECO:0000313" key="8">
    <source>
        <dbReference type="Proteomes" id="UP000070433"/>
    </source>
</evidence>
<keyword evidence="3" id="KW-0560">Oxidoreductase</keyword>
<evidence type="ECO:0000256" key="3">
    <source>
        <dbReference type="ARBA" id="ARBA00023002"/>
    </source>
</evidence>
<dbReference type="GO" id="GO:0004022">
    <property type="term" value="F:alcohol dehydrogenase (NAD+) activity"/>
    <property type="evidence" value="ECO:0007669"/>
    <property type="project" value="TreeGrafter"/>
</dbReference>
<dbReference type="RefSeq" id="WP_061498713.1">
    <property type="nucleotide sequence ID" value="NZ_CP010951.1"/>
</dbReference>
<sequence>MSITQFAFPTPIRFGAGARREVAGHLRQRGLARPLIVTDRALAALPVLAEFRSHLQDLDSAVYAGVFGNPTASQVMAGAEAFRAHRADCVIGFGGGAALDVAKVVGLAATHPGHILEYAWDHPQVRAIGQELPYFVALPTTSGTGSEVGRSSVISEDDTHLKRIIFSPRVLARTVFADPELTLALPAAVTAATGMDALTHNVESYLSPAYHPLCDGIALEGTRIAARSLAAAVHEPGNLQARSDMMMASMMGAIAFQKDLGAVHSCAHALGAVCDLHHGLANALMIDTVLDWNRQAVPEKFDELAHVCRVDGGGEAFVPWLRALKARVGITGRLSAHGVRREQLPRLVEIAVADICHQTNPRPVSVADFERLFLEAM</sequence>
<dbReference type="SUPFAM" id="SSF56796">
    <property type="entry name" value="Dehydroquinate synthase-like"/>
    <property type="match status" value="1"/>
</dbReference>
<feature type="domain" description="Fe-containing alcohol dehydrogenase-like C-terminal" evidence="6">
    <location>
        <begin position="190"/>
        <end position="376"/>
    </location>
</feature>
<dbReference type="InterPro" id="IPR018211">
    <property type="entry name" value="ADH_Fe_CS"/>
</dbReference>
<keyword evidence="8" id="KW-1185">Reference proteome</keyword>
<dbReference type="InterPro" id="IPR056798">
    <property type="entry name" value="ADH_Fe_C"/>
</dbReference>
<dbReference type="InterPro" id="IPR001670">
    <property type="entry name" value="ADH_Fe/GldA"/>
</dbReference>
<dbReference type="Gene3D" id="3.40.50.1970">
    <property type="match status" value="1"/>
</dbReference>
<name>A0A127JT86_9BURK</name>
<gene>
    <name evidence="7" type="ORF">UC35_09915</name>
</gene>
<dbReference type="GO" id="GO:0046872">
    <property type="term" value="F:metal ion binding"/>
    <property type="evidence" value="ECO:0007669"/>
    <property type="project" value="InterPro"/>
</dbReference>
<dbReference type="EMBL" id="CP010951">
    <property type="protein sequence ID" value="AMO23150.1"/>
    <property type="molecule type" value="Genomic_DNA"/>
</dbReference>
<dbReference type="CDD" id="cd14861">
    <property type="entry name" value="Fe-ADH-like"/>
    <property type="match status" value="1"/>
</dbReference>
<protein>
    <submittedName>
        <fullName evidence="7">Alcohol dehydrogenase</fullName>
    </submittedName>
</protein>
<accession>A0A127JT86</accession>
<evidence type="ECO:0000256" key="2">
    <source>
        <dbReference type="ARBA" id="ARBA00007358"/>
    </source>
</evidence>
<dbReference type="Pfam" id="PF25137">
    <property type="entry name" value="ADH_Fe_C"/>
    <property type="match status" value="1"/>
</dbReference>
<dbReference type="InterPro" id="IPR039697">
    <property type="entry name" value="Alcohol_dehydrogenase_Fe"/>
</dbReference>
<dbReference type="Pfam" id="PF00465">
    <property type="entry name" value="Fe-ADH"/>
    <property type="match status" value="1"/>
</dbReference>